<dbReference type="EMBL" id="CP036290">
    <property type="protein sequence ID" value="QDU86280.1"/>
    <property type="molecule type" value="Genomic_DNA"/>
</dbReference>
<organism evidence="1 2">
    <name type="scientific">Rohdeia mirabilis</name>
    <dbReference type="NCBI Taxonomy" id="2528008"/>
    <lineage>
        <taxon>Bacteria</taxon>
        <taxon>Pseudomonadati</taxon>
        <taxon>Planctomycetota</taxon>
        <taxon>Planctomycetia</taxon>
        <taxon>Planctomycetia incertae sedis</taxon>
        <taxon>Rohdeia</taxon>
    </lineage>
</organism>
<keyword evidence="2" id="KW-1185">Reference proteome</keyword>
<accession>A0A518D491</accession>
<dbReference type="AlphaFoldDB" id="A0A518D491"/>
<evidence type="ECO:0000313" key="2">
    <source>
        <dbReference type="Proteomes" id="UP000319342"/>
    </source>
</evidence>
<protein>
    <submittedName>
        <fullName evidence="1">Uncharacterized protein</fullName>
    </submittedName>
</protein>
<dbReference type="RefSeq" id="WP_145191223.1">
    <property type="nucleotide sequence ID" value="NZ_CP036290.1"/>
</dbReference>
<proteinExistence type="predicted"/>
<reference evidence="1 2" key="1">
    <citation type="submission" date="2019-02" db="EMBL/GenBank/DDBJ databases">
        <title>Deep-cultivation of Planctomycetes and their phenomic and genomic characterization uncovers novel biology.</title>
        <authorList>
            <person name="Wiegand S."/>
            <person name="Jogler M."/>
            <person name="Boedeker C."/>
            <person name="Pinto D."/>
            <person name="Vollmers J."/>
            <person name="Rivas-Marin E."/>
            <person name="Kohn T."/>
            <person name="Peeters S.H."/>
            <person name="Heuer A."/>
            <person name="Rast P."/>
            <person name="Oberbeckmann S."/>
            <person name="Bunk B."/>
            <person name="Jeske O."/>
            <person name="Meyerdierks A."/>
            <person name="Storesund J.E."/>
            <person name="Kallscheuer N."/>
            <person name="Luecker S."/>
            <person name="Lage O.M."/>
            <person name="Pohl T."/>
            <person name="Merkel B.J."/>
            <person name="Hornburger P."/>
            <person name="Mueller R.-W."/>
            <person name="Bruemmer F."/>
            <person name="Labrenz M."/>
            <person name="Spormann A.M."/>
            <person name="Op den Camp H."/>
            <person name="Overmann J."/>
            <person name="Amann R."/>
            <person name="Jetten M.S.M."/>
            <person name="Mascher T."/>
            <person name="Medema M.H."/>
            <person name="Devos D.P."/>
            <person name="Kaster A.-K."/>
            <person name="Ovreas L."/>
            <person name="Rohde M."/>
            <person name="Galperin M.Y."/>
            <person name="Jogler C."/>
        </authorList>
    </citation>
    <scope>NUCLEOTIDE SEQUENCE [LARGE SCALE GENOMIC DNA]</scope>
    <source>
        <strain evidence="1 2">Pla163</strain>
    </source>
</reference>
<sequence>MLRFALLVALALTPAPLVQDERLPELTDATVQSLFDAITPNADEESWRQLPWRTTFWQGVIDAQEAELPILLFTMNGHPFGCT</sequence>
<name>A0A518D491_9BACT</name>
<evidence type="ECO:0000313" key="1">
    <source>
        <dbReference type="EMBL" id="QDU86280.1"/>
    </source>
</evidence>
<dbReference type="OrthoDB" id="291572at2"/>
<gene>
    <name evidence="1" type="ORF">Pla163_34310</name>
</gene>
<dbReference type="Proteomes" id="UP000319342">
    <property type="component" value="Chromosome"/>
</dbReference>